<protein>
    <recommendedName>
        <fullName evidence="4">TIL domain-containing protein</fullName>
    </recommendedName>
</protein>
<feature type="signal peptide" evidence="1">
    <location>
        <begin position="1"/>
        <end position="18"/>
    </location>
</feature>
<proteinExistence type="predicted"/>
<feature type="chain" id="PRO_5040416515" description="TIL domain-containing protein" evidence="1">
    <location>
        <begin position="19"/>
        <end position="81"/>
    </location>
</feature>
<evidence type="ECO:0000256" key="1">
    <source>
        <dbReference type="SAM" id="SignalP"/>
    </source>
</evidence>
<dbReference type="AlphaFoldDB" id="A0A9P1N039"/>
<evidence type="ECO:0008006" key="4">
    <source>
        <dbReference type="Google" id="ProtNLM"/>
    </source>
</evidence>
<keyword evidence="3" id="KW-1185">Reference proteome</keyword>
<gene>
    <name evidence="2" type="ORF">CAMP_LOCUS5672</name>
</gene>
<organism evidence="2 3">
    <name type="scientific">Caenorhabditis angaria</name>
    <dbReference type="NCBI Taxonomy" id="860376"/>
    <lineage>
        <taxon>Eukaryota</taxon>
        <taxon>Metazoa</taxon>
        <taxon>Ecdysozoa</taxon>
        <taxon>Nematoda</taxon>
        <taxon>Chromadorea</taxon>
        <taxon>Rhabditida</taxon>
        <taxon>Rhabditina</taxon>
        <taxon>Rhabditomorpha</taxon>
        <taxon>Rhabditoidea</taxon>
        <taxon>Rhabditidae</taxon>
        <taxon>Peloderinae</taxon>
        <taxon>Caenorhabditis</taxon>
    </lineage>
</organism>
<comment type="caution">
    <text evidence="2">The sequence shown here is derived from an EMBL/GenBank/DDBJ whole genome shotgun (WGS) entry which is preliminary data.</text>
</comment>
<name>A0A9P1N039_9PELO</name>
<evidence type="ECO:0000313" key="2">
    <source>
        <dbReference type="EMBL" id="CAI5443035.1"/>
    </source>
</evidence>
<dbReference type="Proteomes" id="UP001152747">
    <property type="component" value="Unassembled WGS sequence"/>
</dbReference>
<keyword evidence="1" id="KW-0732">Signal</keyword>
<dbReference type="EMBL" id="CANHGI010000002">
    <property type="protein sequence ID" value="CAI5443035.1"/>
    <property type="molecule type" value="Genomic_DNA"/>
</dbReference>
<accession>A0A9P1N039</accession>
<sequence length="81" mass="9475">MRLFILFFFIFFIKFSHQQIGSQKCATDYNCPRMETCLITGNQLIGRCTLVCANDDKDCPDEYYCNIEHNPSYCKLKSSKN</sequence>
<reference evidence="2" key="1">
    <citation type="submission" date="2022-11" db="EMBL/GenBank/DDBJ databases">
        <authorList>
            <person name="Kikuchi T."/>
        </authorList>
    </citation>
    <scope>NUCLEOTIDE SEQUENCE</scope>
    <source>
        <strain evidence="2">PS1010</strain>
    </source>
</reference>
<evidence type="ECO:0000313" key="3">
    <source>
        <dbReference type="Proteomes" id="UP001152747"/>
    </source>
</evidence>